<evidence type="ECO:0000313" key="2">
    <source>
        <dbReference type="EMBL" id="HGG02361.1"/>
    </source>
</evidence>
<dbReference type="PANTHER" id="PTHR43777">
    <property type="entry name" value="MOLYBDENUM COFACTOR CYTIDYLYLTRANSFERASE"/>
    <property type="match status" value="1"/>
</dbReference>
<dbReference type="GO" id="GO:0016779">
    <property type="term" value="F:nucleotidyltransferase activity"/>
    <property type="evidence" value="ECO:0007669"/>
    <property type="project" value="UniProtKB-ARBA"/>
</dbReference>
<dbReference type="EMBL" id="DSPX01000179">
    <property type="protein sequence ID" value="HGG02361.1"/>
    <property type="molecule type" value="Genomic_DNA"/>
</dbReference>
<gene>
    <name evidence="2" type="ORF">ENR15_17390</name>
</gene>
<sequence>MTATQAYLSGVNKIAVAILAAGRGSRMGSDTPKPLVKLHHQTLLQYALTAAIDSGLAPVLLVVGYEGETVAATAPPGVTIIHNPHWQQGIATSLHSAISHLQNHNSVTAVCIGLADQPFIGAQSYQRLQTAYLQTSNQNPALFVATYAKARRNPVLIPRSLWQDALELQGDEGARQLMKTYPVVEVGCDETGDPFDIDTPANLVQGERPGL</sequence>
<dbReference type="AlphaFoldDB" id="A0A7C3ZNU3"/>
<dbReference type="CDD" id="cd04182">
    <property type="entry name" value="GT_2_like_f"/>
    <property type="match status" value="1"/>
</dbReference>
<organism evidence="2">
    <name type="scientific">Planktothricoides sp. SpSt-374</name>
    <dbReference type="NCBI Taxonomy" id="2282167"/>
    <lineage>
        <taxon>Bacteria</taxon>
        <taxon>Bacillati</taxon>
        <taxon>Cyanobacteriota</taxon>
        <taxon>Cyanophyceae</taxon>
        <taxon>Oscillatoriophycideae</taxon>
        <taxon>Oscillatoriales</taxon>
        <taxon>Oscillatoriaceae</taxon>
        <taxon>Planktothricoides</taxon>
    </lineage>
</organism>
<dbReference type="InterPro" id="IPR029044">
    <property type="entry name" value="Nucleotide-diphossugar_trans"/>
</dbReference>
<dbReference type="InterPro" id="IPR025877">
    <property type="entry name" value="MobA-like_NTP_Trfase"/>
</dbReference>
<name>A0A7C3ZNU3_9CYAN</name>
<dbReference type="PANTHER" id="PTHR43777:SF1">
    <property type="entry name" value="MOLYBDENUM COFACTOR CYTIDYLYLTRANSFERASE"/>
    <property type="match status" value="1"/>
</dbReference>
<protein>
    <submittedName>
        <fullName evidence="2">Nucleotidyltransferase family protein</fullName>
    </submittedName>
</protein>
<dbReference type="Gene3D" id="3.90.550.10">
    <property type="entry name" value="Spore Coat Polysaccharide Biosynthesis Protein SpsA, Chain A"/>
    <property type="match status" value="1"/>
</dbReference>
<accession>A0A7C3ZNU3</accession>
<dbReference type="SUPFAM" id="SSF53448">
    <property type="entry name" value="Nucleotide-diphospho-sugar transferases"/>
    <property type="match status" value="1"/>
</dbReference>
<reference evidence="2" key="1">
    <citation type="journal article" date="2020" name="mSystems">
        <title>Genome- and Community-Level Interaction Insights into Carbon Utilization and Element Cycling Functions of Hydrothermarchaeota in Hydrothermal Sediment.</title>
        <authorList>
            <person name="Zhou Z."/>
            <person name="Liu Y."/>
            <person name="Xu W."/>
            <person name="Pan J."/>
            <person name="Luo Z.H."/>
            <person name="Li M."/>
        </authorList>
    </citation>
    <scope>NUCLEOTIDE SEQUENCE [LARGE SCALE GENOMIC DNA]</scope>
    <source>
        <strain evidence="2">SpSt-374</strain>
    </source>
</reference>
<dbReference type="Pfam" id="PF12804">
    <property type="entry name" value="NTP_transf_3"/>
    <property type="match status" value="1"/>
</dbReference>
<comment type="caution">
    <text evidence="2">The sequence shown here is derived from an EMBL/GenBank/DDBJ whole genome shotgun (WGS) entry which is preliminary data.</text>
</comment>
<evidence type="ECO:0000259" key="1">
    <source>
        <dbReference type="Pfam" id="PF12804"/>
    </source>
</evidence>
<proteinExistence type="predicted"/>
<keyword evidence="2" id="KW-0808">Transferase</keyword>
<feature type="domain" description="MobA-like NTP transferase" evidence="1">
    <location>
        <begin position="17"/>
        <end position="181"/>
    </location>
</feature>